<dbReference type="Gene3D" id="2.20.25.10">
    <property type="match status" value="1"/>
</dbReference>
<dbReference type="PROSITE" id="PS51321">
    <property type="entry name" value="TFIIS_CENTRAL"/>
    <property type="match status" value="1"/>
</dbReference>
<name>A0ABD0XMP5_UMBPY</name>
<dbReference type="Gene3D" id="1.10.472.30">
    <property type="entry name" value="Transcription elongation factor S-II, central domain"/>
    <property type="match status" value="1"/>
</dbReference>
<dbReference type="Proteomes" id="UP001557470">
    <property type="component" value="Unassembled WGS sequence"/>
</dbReference>
<comment type="caution">
    <text evidence="3">The sequence shown here is derived from an EMBL/GenBank/DDBJ whole genome shotgun (WGS) entry which is preliminary data.</text>
</comment>
<dbReference type="PANTHER" id="PTHR11477">
    <property type="entry name" value="TRANSCRIPTION FACTOR S-II ZINC FINGER DOMAIN-CONTAINING PROTEIN"/>
    <property type="match status" value="1"/>
</dbReference>
<dbReference type="SMART" id="SM00510">
    <property type="entry name" value="TFS2M"/>
    <property type="match status" value="1"/>
</dbReference>
<proteinExistence type="predicted"/>
<protein>
    <recommendedName>
        <fullName evidence="2">TFIIS central domain-containing protein</fullName>
    </recommendedName>
</protein>
<dbReference type="PANTHER" id="PTHR11477:SF7">
    <property type="entry name" value="TRANSCRIPTION ELONGATION FACTOR A N-TERMINAL AND CENTRAL DOMAIN-CONTAINING PROTEIN"/>
    <property type="match status" value="1"/>
</dbReference>
<evidence type="ECO:0000256" key="1">
    <source>
        <dbReference type="SAM" id="MobiDB-lite"/>
    </source>
</evidence>
<gene>
    <name evidence="3" type="ORF">UPYG_G00019840</name>
</gene>
<evidence type="ECO:0000259" key="2">
    <source>
        <dbReference type="PROSITE" id="PS51321"/>
    </source>
</evidence>
<dbReference type="EMBL" id="JAGEUA010000001">
    <property type="protein sequence ID" value="KAL1021914.1"/>
    <property type="molecule type" value="Genomic_DNA"/>
</dbReference>
<dbReference type="SUPFAM" id="SSF57783">
    <property type="entry name" value="Zinc beta-ribbon"/>
    <property type="match status" value="1"/>
</dbReference>
<evidence type="ECO:0000313" key="3">
    <source>
        <dbReference type="EMBL" id="KAL1021914.1"/>
    </source>
</evidence>
<reference evidence="3 4" key="1">
    <citation type="submission" date="2024-06" db="EMBL/GenBank/DDBJ databases">
        <authorList>
            <person name="Pan Q."/>
            <person name="Wen M."/>
            <person name="Jouanno E."/>
            <person name="Zahm M."/>
            <person name="Klopp C."/>
            <person name="Cabau C."/>
            <person name="Louis A."/>
            <person name="Berthelot C."/>
            <person name="Parey E."/>
            <person name="Roest Crollius H."/>
            <person name="Montfort J."/>
            <person name="Robinson-Rechavi M."/>
            <person name="Bouchez O."/>
            <person name="Lampietro C."/>
            <person name="Lopez Roques C."/>
            <person name="Donnadieu C."/>
            <person name="Postlethwait J."/>
            <person name="Bobe J."/>
            <person name="Verreycken H."/>
            <person name="Guiguen Y."/>
        </authorList>
    </citation>
    <scope>NUCLEOTIDE SEQUENCE [LARGE SCALE GENOMIC DNA]</scope>
    <source>
        <strain evidence="3">Up_M1</strain>
        <tissue evidence="3">Testis</tissue>
    </source>
</reference>
<dbReference type="InterPro" id="IPR036575">
    <property type="entry name" value="TFIIS_cen_dom_sf"/>
</dbReference>
<feature type="region of interest" description="Disordered" evidence="1">
    <location>
        <begin position="1"/>
        <end position="70"/>
    </location>
</feature>
<organism evidence="3 4">
    <name type="scientific">Umbra pygmaea</name>
    <name type="common">Eastern mudminnow</name>
    <dbReference type="NCBI Taxonomy" id="75934"/>
    <lineage>
        <taxon>Eukaryota</taxon>
        <taxon>Metazoa</taxon>
        <taxon>Chordata</taxon>
        <taxon>Craniata</taxon>
        <taxon>Vertebrata</taxon>
        <taxon>Euteleostomi</taxon>
        <taxon>Actinopterygii</taxon>
        <taxon>Neopterygii</taxon>
        <taxon>Teleostei</taxon>
        <taxon>Protacanthopterygii</taxon>
        <taxon>Esociformes</taxon>
        <taxon>Umbridae</taxon>
        <taxon>Umbra</taxon>
    </lineage>
</organism>
<sequence>MCASCGHEASHTSFSPERTSISVTERVKDSEGSLSPSCQPNRDSSFGSTSITVSNVSHAPTSEDSIPPQCKDIGESALRSKCIQLLLDALQPETSKEADGKSADLARVIEEHIHALHSENQVKYKACIRSKVSNLRNPKTSHLRQGLLDSSLEPEVFVRMSVEEMASEELQRLRKQYSLWGVSERQLPQRVEGTPTHKLRCRRCEALDCRVTQVSRGTLFLPAWVRQATADQDAMTFVTCSRCGEQWYHSGWICL</sequence>
<feature type="domain" description="TFIIS central" evidence="2">
    <location>
        <begin position="78"/>
        <end position="193"/>
    </location>
</feature>
<dbReference type="AlphaFoldDB" id="A0ABD0XMP5"/>
<dbReference type="SUPFAM" id="SSF46942">
    <property type="entry name" value="Elongation factor TFIIS domain 2"/>
    <property type="match status" value="1"/>
</dbReference>
<dbReference type="InterPro" id="IPR003618">
    <property type="entry name" value="TFIIS_cen_dom"/>
</dbReference>
<feature type="compositionally biased region" description="Polar residues" evidence="1">
    <location>
        <begin position="11"/>
        <end position="23"/>
    </location>
</feature>
<keyword evidence="4" id="KW-1185">Reference proteome</keyword>
<dbReference type="Pfam" id="PF07500">
    <property type="entry name" value="TFIIS_M"/>
    <property type="match status" value="1"/>
</dbReference>
<feature type="compositionally biased region" description="Polar residues" evidence="1">
    <location>
        <begin position="32"/>
        <end position="64"/>
    </location>
</feature>
<evidence type="ECO:0000313" key="4">
    <source>
        <dbReference type="Proteomes" id="UP001557470"/>
    </source>
</evidence>
<accession>A0ABD0XMP5</accession>